<comment type="caution">
    <text evidence="1">The sequence shown here is derived from an EMBL/GenBank/DDBJ whole genome shotgun (WGS) entry which is preliminary data.</text>
</comment>
<dbReference type="RefSeq" id="WP_148921153.1">
    <property type="nucleotide sequence ID" value="NZ_VTAV01000024.1"/>
</dbReference>
<evidence type="ECO:0000313" key="1">
    <source>
        <dbReference type="EMBL" id="TYR31664.1"/>
    </source>
</evidence>
<dbReference type="EMBL" id="VTAV01000024">
    <property type="protein sequence ID" value="TYR31664.1"/>
    <property type="molecule type" value="Genomic_DNA"/>
</dbReference>
<sequence length="455" mass="52571">MEDTEQFESKLTKISDIAFYSANKRFDERLHSLKIDELSIQDRLLYRRSILSGFKEAQKILVDEILIYQKKRINYKDRIREKQTLGDKSGVKDSQSKQKIIERRLFNLSHVADRIAVLMLDSQMHIARRLCLGERGKKELLHSNLKHSLEEANKINKSPDKFALIADITSFIQIGDLLVDDPSIGLYITELKEGKVNERIREFINLTERKHGIPCGKFQLDFSDKEQRQMDRMMRQDTRLRNIEKVVNEDHGIDEVTGLPLFIRTPATTPIYYDNRFVNMFKETREKGYSYRLIEDCIHIGMYEGELGLRMAPGAIPIILKNRVSNYILIDYMQITEVLSETIFAKPLPLEFLIRLMIGRARIILALEMDKLIEVFNNNGLASRWLTKRETAKAKYEFKSKGIVIINNRAIAIKVDGQTEGILSSGIINKILFDNILPSSLAKSIVTSYGPSPER</sequence>
<dbReference type="Proteomes" id="UP000322362">
    <property type="component" value="Unassembled WGS sequence"/>
</dbReference>
<reference evidence="1 2" key="1">
    <citation type="submission" date="2019-08" db="EMBL/GenBank/DDBJ databases">
        <title>Phlebobacter frassis gen. nov. sp. nov., a new member of family Sphingobacteriaceae isolated from sand fly rearing media.</title>
        <authorList>
            <person name="Kakumanu M.L."/>
            <person name="Marayati B.F."/>
            <person name="Wada-Katsumata A."/>
            <person name="Wasserberg G."/>
            <person name="Schal C."/>
            <person name="Apperson C.S."/>
            <person name="Ponnusamy L."/>
        </authorList>
    </citation>
    <scope>NUCLEOTIDE SEQUENCE [LARGE SCALE GENOMIC DNA]</scope>
    <source>
        <strain evidence="1 2">SSI9</strain>
    </source>
</reference>
<evidence type="ECO:0000313" key="2">
    <source>
        <dbReference type="Proteomes" id="UP000322362"/>
    </source>
</evidence>
<organism evidence="1 2">
    <name type="scientific">Sphingobacterium phlebotomi</name>
    <dbReference type="NCBI Taxonomy" id="2605433"/>
    <lineage>
        <taxon>Bacteria</taxon>
        <taxon>Pseudomonadati</taxon>
        <taxon>Bacteroidota</taxon>
        <taxon>Sphingobacteriia</taxon>
        <taxon>Sphingobacteriales</taxon>
        <taxon>Sphingobacteriaceae</taxon>
        <taxon>Sphingobacterium</taxon>
    </lineage>
</organism>
<proteinExistence type="predicted"/>
<keyword evidence="2" id="KW-1185">Reference proteome</keyword>
<gene>
    <name evidence="1" type="ORF">FXV77_20695</name>
</gene>
<dbReference type="AlphaFoldDB" id="A0A5D4GU67"/>
<name>A0A5D4GU67_9SPHI</name>
<accession>A0A5D4GU67</accession>
<protein>
    <submittedName>
        <fullName evidence="1">Uncharacterized protein</fullName>
    </submittedName>
</protein>